<evidence type="ECO:0000256" key="1">
    <source>
        <dbReference type="ARBA" id="ARBA00012528"/>
    </source>
</evidence>
<feature type="transmembrane region" description="Helical" evidence="3">
    <location>
        <begin position="191"/>
        <end position="210"/>
    </location>
</feature>
<dbReference type="Pfam" id="PF07696">
    <property type="entry name" value="7TMR-DISMED2"/>
    <property type="match status" value="1"/>
</dbReference>
<dbReference type="InterPro" id="IPR050469">
    <property type="entry name" value="Diguanylate_Cyclase"/>
</dbReference>
<feature type="transmembrane region" description="Helical" evidence="3">
    <location>
        <begin position="311"/>
        <end position="332"/>
    </location>
</feature>
<feature type="transmembrane region" description="Helical" evidence="3">
    <location>
        <begin position="344"/>
        <end position="365"/>
    </location>
</feature>
<comment type="catalytic activity">
    <reaction evidence="2">
        <text>2 GTP = 3',3'-c-di-GMP + 2 diphosphate</text>
        <dbReference type="Rhea" id="RHEA:24898"/>
        <dbReference type="ChEBI" id="CHEBI:33019"/>
        <dbReference type="ChEBI" id="CHEBI:37565"/>
        <dbReference type="ChEBI" id="CHEBI:58805"/>
        <dbReference type="EC" id="2.7.7.65"/>
    </reaction>
</comment>
<evidence type="ECO:0000259" key="5">
    <source>
        <dbReference type="PROSITE" id="PS50887"/>
    </source>
</evidence>
<feature type="signal peptide" evidence="4">
    <location>
        <begin position="1"/>
        <end position="18"/>
    </location>
</feature>
<dbReference type="Pfam" id="PF00990">
    <property type="entry name" value="GGDEF"/>
    <property type="match status" value="1"/>
</dbReference>
<comment type="caution">
    <text evidence="6">The sequence shown here is derived from an EMBL/GenBank/DDBJ whole genome shotgun (WGS) entry which is preliminary data.</text>
</comment>
<feature type="transmembrane region" description="Helical" evidence="3">
    <location>
        <begin position="371"/>
        <end position="392"/>
    </location>
</feature>
<sequence length="576" mass="63209">MSAWLLLAAILLPCSVGAAVSAGTDAGDSRGFLLSGTSTGPLGARASYLVERGTTLDLAGAQRALQRGNFRLQGRTTAGFGIAAPPAWMHLELTNPSGNPLAYRLLIGMPWLDSLDVYLVHDGRLLQSWRGGDARPGAGYLVPAVGYVFPVRLAPGRNELYVRAYAPEALMLPVSLLTTGDLEAAELGYRYRYGALYGFLLAFAIYNLMLFRGLRERAHLYYALYVLSFVVLSLVYTGHGFMWWWPQQTGFQRNGLFAAMIFYACAGFAFASRFLQLQDYAPSLRRWIGGLSLLVMVSMAVFIAAEFVRAAVYLAFGTFAVFALGMVSLGVFACRRDRTVGHFFLPAALCSMLGLSIGLLCALGLVTANEWTIGAVEIGMMLEAILLSLALGSRMRQQKRARFRAERLARIDGLTGLLNRRAFITDAAALWSTAVRHGRPMSLLLLDIDFFKQFNDRFGHECGDRILERVAKLLTQSCREGDILSRWGGEEFVLLLPETDLAQATVFGERIRREIECNRIAAGFQGPPLTVSLGAAQLQSEITLNDLVDAADQRLYDAKRCGRNRIVPPVAEQVVA</sequence>
<organism evidence="6 7">
    <name type="scientific">Microbulbifer taiwanensis</name>
    <dbReference type="NCBI Taxonomy" id="986746"/>
    <lineage>
        <taxon>Bacteria</taxon>
        <taxon>Pseudomonadati</taxon>
        <taxon>Pseudomonadota</taxon>
        <taxon>Gammaproteobacteria</taxon>
        <taxon>Cellvibrionales</taxon>
        <taxon>Microbulbiferaceae</taxon>
        <taxon>Microbulbifer</taxon>
    </lineage>
</organism>
<dbReference type="PANTHER" id="PTHR45138:SF9">
    <property type="entry name" value="DIGUANYLATE CYCLASE DGCM-RELATED"/>
    <property type="match status" value="1"/>
</dbReference>
<keyword evidence="3" id="KW-1133">Transmembrane helix</keyword>
<dbReference type="Proteomes" id="UP001596425">
    <property type="component" value="Unassembled WGS sequence"/>
</dbReference>
<dbReference type="InterPro" id="IPR000160">
    <property type="entry name" value="GGDEF_dom"/>
</dbReference>
<feature type="domain" description="GGDEF" evidence="5">
    <location>
        <begin position="439"/>
        <end position="571"/>
    </location>
</feature>
<gene>
    <name evidence="6" type="ORF">ACFQBM_03470</name>
</gene>
<evidence type="ECO:0000256" key="2">
    <source>
        <dbReference type="ARBA" id="ARBA00034247"/>
    </source>
</evidence>
<keyword evidence="7" id="KW-1185">Reference proteome</keyword>
<dbReference type="SUPFAM" id="SSF55073">
    <property type="entry name" value="Nucleotide cyclase"/>
    <property type="match status" value="1"/>
</dbReference>
<protein>
    <recommendedName>
        <fullName evidence="1">diguanylate cyclase</fullName>
        <ecNumber evidence="1">2.7.7.65</ecNumber>
    </recommendedName>
</protein>
<keyword evidence="3" id="KW-0812">Transmembrane</keyword>
<evidence type="ECO:0000256" key="4">
    <source>
        <dbReference type="SAM" id="SignalP"/>
    </source>
</evidence>
<evidence type="ECO:0000313" key="6">
    <source>
        <dbReference type="EMBL" id="MFC6632324.1"/>
    </source>
</evidence>
<evidence type="ECO:0000256" key="3">
    <source>
        <dbReference type="SAM" id="Phobius"/>
    </source>
</evidence>
<dbReference type="InterPro" id="IPR011622">
    <property type="entry name" value="7TMR_DISM_rcpt_extracell_dom2"/>
</dbReference>
<feature type="transmembrane region" description="Helical" evidence="3">
    <location>
        <begin position="256"/>
        <end position="275"/>
    </location>
</feature>
<keyword evidence="3" id="KW-0472">Membrane</keyword>
<dbReference type="Pfam" id="PF07695">
    <property type="entry name" value="7TMR-DISM_7TM"/>
    <property type="match status" value="1"/>
</dbReference>
<dbReference type="PANTHER" id="PTHR45138">
    <property type="entry name" value="REGULATORY COMPONENTS OF SENSORY TRANSDUCTION SYSTEM"/>
    <property type="match status" value="1"/>
</dbReference>
<dbReference type="CDD" id="cd01949">
    <property type="entry name" value="GGDEF"/>
    <property type="match status" value="1"/>
</dbReference>
<dbReference type="InterPro" id="IPR011623">
    <property type="entry name" value="7TMR_DISM_rcpt_extracell_dom1"/>
</dbReference>
<dbReference type="InterPro" id="IPR043128">
    <property type="entry name" value="Rev_trsase/Diguanyl_cyclase"/>
</dbReference>
<dbReference type="EC" id="2.7.7.65" evidence="1"/>
<keyword evidence="4" id="KW-0732">Signal</keyword>
<reference evidence="7" key="1">
    <citation type="journal article" date="2019" name="Int. J. Syst. Evol. Microbiol.">
        <title>The Global Catalogue of Microorganisms (GCM) 10K type strain sequencing project: providing services to taxonomists for standard genome sequencing and annotation.</title>
        <authorList>
            <consortium name="The Broad Institute Genomics Platform"/>
            <consortium name="The Broad Institute Genome Sequencing Center for Infectious Disease"/>
            <person name="Wu L."/>
            <person name="Ma J."/>
        </authorList>
    </citation>
    <scope>NUCLEOTIDE SEQUENCE [LARGE SCALE GENOMIC DNA]</scope>
    <source>
        <strain evidence="7">CGMCC 1.13718</strain>
    </source>
</reference>
<dbReference type="GO" id="GO:0052621">
    <property type="term" value="F:diguanylate cyclase activity"/>
    <property type="evidence" value="ECO:0007669"/>
    <property type="project" value="UniProtKB-EC"/>
</dbReference>
<feature type="chain" id="PRO_5045810888" description="diguanylate cyclase" evidence="4">
    <location>
        <begin position="19"/>
        <end position="576"/>
    </location>
</feature>
<keyword evidence="6" id="KW-0548">Nucleotidyltransferase</keyword>
<dbReference type="RefSeq" id="WP_193192442.1">
    <property type="nucleotide sequence ID" value="NZ_JACZFR010000028.1"/>
</dbReference>
<feature type="transmembrane region" description="Helical" evidence="3">
    <location>
        <begin position="287"/>
        <end position="305"/>
    </location>
</feature>
<dbReference type="NCBIfam" id="TIGR00254">
    <property type="entry name" value="GGDEF"/>
    <property type="match status" value="1"/>
</dbReference>
<proteinExistence type="predicted"/>
<keyword evidence="6" id="KW-0808">Transferase</keyword>
<evidence type="ECO:0000313" key="7">
    <source>
        <dbReference type="Proteomes" id="UP001596425"/>
    </source>
</evidence>
<dbReference type="Gene3D" id="3.30.70.270">
    <property type="match status" value="1"/>
</dbReference>
<dbReference type="InterPro" id="IPR029787">
    <property type="entry name" value="Nucleotide_cyclase"/>
</dbReference>
<name>A0ABW1YHZ3_9GAMM</name>
<feature type="transmembrane region" description="Helical" evidence="3">
    <location>
        <begin position="222"/>
        <end position="244"/>
    </location>
</feature>
<dbReference type="SMART" id="SM00267">
    <property type="entry name" value="GGDEF"/>
    <property type="match status" value="1"/>
</dbReference>
<accession>A0ABW1YHZ3</accession>
<dbReference type="EMBL" id="JBHSVR010000001">
    <property type="protein sequence ID" value="MFC6632324.1"/>
    <property type="molecule type" value="Genomic_DNA"/>
</dbReference>
<dbReference type="PROSITE" id="PS50887">
    <property type="entry name" value="GGDEF"/>
    <property type="match status" value="1"/>
</dbReference>
<dbReference type="Gene3D" id="2.60.40.2380">
    <property type="match status" value="1"/>
</dbReference>